<dbReference type="AlphaFoldDB" id="A0A498IYI7"/>
<sequence length="150" mass="16749">MELQVQNSTKAHMGCKKKAQAQYWAGIDVGLARGKGCKPYLTRAWAVEYKRSGANAQGWALWCHGLNEEKKATTVGWAVVGRPWEKPRRLLLRAEGKTKPNLGLYWTKKPISACTGPKNTLTPLRVIVGKEDQHHCFCAVKFKVGTIKES</sequence>
<evidence type="ECO:0000313" key="2">
    <source>
        <dbReference type="Proteomes" id="UP000290289"/>
    </source>
</evidence>
<name>A0A498IYI7_MALDO</name>
<evidence type="ECO:0000313" key="1">
    <source>
        <dbReference type="EMBL" id="RXH88509.1"/>
    </source>
</evidence>
<accession>A0A498IYI7</accession>
<dbReference type="Proteomes" id="UP000290289">
    <property type="component" value="Chromosome 9"/>
</dbReference>
<protein>
    <submittedName>
        <fullName evidence="1">Uncharacterized protein</fullName>
    </submittedName>
</protein>
<comment type="caution">
    <text evidence="1">The sequence shown here is derived from an EMBL/GenBank/DDBJ whole genome shotgun (WGS) entry which is preliminary data.</text>
</comment>
<keyword evidence="2" id="KW-1185">Reference proteome</keyword>
<reference evidence="1 2" key="1">
    <citation type="submission" date="2018-10" db="EMBL/GenBank/DDBJ databases">
        <title>A high-quality apple genome assembly.</title>
        <authorList>
            <person name="Hu J."/>
        </authorList>
    </citation>
    <scope>NUCLEOTIDE SEQUENCE [LARGE SCALE GENOMIC DNA]</scope>
    <source>
        <strain evidence="2">cv. HFTH1</strain>
        <tissue evidence="1">Young leaf</tissue>
    </source>
</reference>
<proteinExistence type="predicted"/>
<dbReference type="EMBL" id="RDQH01000335">
    <property type="protein sequence ID" value="RXH88509.1"/>
    <property type="molecule type" value="Genomic_DNA"/>
</dbReference>
<gene>
    <name evidence="1" type="ORF">DVH24_000108</name>
</gene>
<organism evidence="1 2">
    <name type="scientific">Malus domestica</name>
    <name type="common">Apple</name>
    <name type="synonym">Pyrus malus</name>
    <dbReference type="NCBI Taxonomy" id="3750"/>
    <lineage>
        <taxon>Eukaryota</taxon>
        <taxon>Viridiplantae</taxon>
        <taxon>Streptophyta</taxon>
        <taxon>Embryophyta</taxon>
        <taxon>Tracheophyta</taxon>
        <taxon>Spermatophyta</taxon>
        <taxon>Magnoliopsida</taxon>
        <taxon>eudicotyledons</taxon>
        <taxon>Gunneridae</taxon>
        <taxon>Pentapetalae</taxon>
        <taxon>rosids</taxon>
        <taxon>fabids</taxon>
        <taxon>Rosales</taxon>
        <taxon>Rosaceae</taxon>
        <taxon>Amygdaloideae</taxon>
        <taxon>Maleae</taxon>
        <taxon>Malus</taxon>
    </lineage>
</organism>